<evidence type="ECO:0000313" key="3">
    <source>
        <dbReference type="Proteomes" id="UP000734854"/>
    </source>
</evidence>
<evidence type="ECO:0000313" key="2">
    <source>
        <dbReference type="EMBL" id="KAG6532928.1"/>
    </source>
</evidence>
<dbReference type="EMBL" id="JACMSC010000002">
    <property type="protein sequence ID" value="KAG6532928.1"/>
    <property type="molecule type" value="Genomic_DNA"/>
</dbReference>
<proteinExistence type="predicted"/>
<feature type="compositionally biased region" description="Basic and acidic residues" evidence="1">
    <location>
        <begin position="91"/>
        <end position="109"/>
    </location>
</feature>
<feature type="region of interest" description="Disordered" evidence="1">
    <location>
        <begin position="79"/>
        <end position="131"/>
    </location>
</feature>
<keyword evidence="3" id="KW-1185">Reference proteome</keyword>
<evidence type="ECO:0000256" key="1">
    <source>
        <dbReference type="SAM" id="MobiDB-lite"/>
    </source>
</evidence>
<reference evidence="2 3" key="1">
    <citation type="submission" date="2020-08" db="EMBL/GenBank/DDBJ databases">
        <title>Plant Genome Project.</title>
        <authorList>
            <person name="Zhang R.-G."/>
        </authorList>
    </citation>
    <scope>NUCLEOTIDE SEQUENCE [LARGE SCALE GENOMIC DNA]</scope>
    <source>
        <tissue evidence="2">Rhizome</tissue>
    </source>
</reference>
<comment type="caution">
    <text evidence="2">The sequence shown here is derived from an EMBL/GenBank/DDBJ whole genome shotgun (WGS) entry which is preliminary data.</text>
</comment>
<name>A0A8J5HSR0_ZINOF</name>
<dbReference type="Proteomes" id="UP000734854">
    <property type="component" value="Unassembled WGS sequence"/>
</dbReference>
<gene>
    <name evidence="2" type="ORF">ZIOFF_006787</name>
</gene>
<dbReference type="AlphaFoldDB" id="A0A8J5HSR0"/>
<feature type="region of interest" description="Disordered" evidence="1">
    <location>
        <begin position="1"/>
        <end position="20"/>
    </location>
</feature>
<organism evidence="2 3">
    <name type="scientific">Zingiber officinale</name>
    <name type="common">Ginger</name>
    <name type="synonym">Amomum zingiber</name>
    <dbReference type="NCBI Taxonomy" id="94328"/>
    <lineage>
        <taxon>Eukaryota</taxon>
        <taxon>Viridiplantae</taxon>
        <taxon>Streptophyta</taxon>
        <taxon>Embryophyta</taxon>
        <taxon>Tracheophyta</taxon>
        <taxon>Spermatophyta</taxon>
        <taxon>Magnoliopsida</taxon>
        <taxon>Liliopsida</taxon>
        <taxon>Zingiberales</taxon>
        <taxon>Zingiberaceae</taxon>
        <taxon>Zingiber</taxon>
    </lineage>
</organism>
<protein>
    <submittedName>
        <fullName evidence="2">Uncharacterized protein</fullName>
    </submittedName>
</protein>
<sequence>MRPRLTDPSSPNAHRTSCGCGGSQCFPLYVPSTLPQPRGPYYRRARCGDPVAGWSVDEIGSEDDLFYTFVDIEKVGCKLEPSGSGSEGGDYADRAADSSPCDDDRKVGDKSAASESKHRRSFSVDGWSATS</sequence>
<accession>A0A8J5HSR0</accession>